<organism evidence="3 4">
    <name type="scientific">Ascoidea rubescens DSM 1968</name>
    <dbReference type="NCBI Taxonomy" id="1344418"/>
    <lineage>
        <taxon>Eukaryota</taxon>
        <taxon>Fungi</taxon>
        <taxon>Dikarya</taxon>
        <taxon>Ascomycota</taxon>
        <taxon>Saccharomycotina</taxon>
        <taxon>Saccharomycetes</taxon>
        <taxon>Ascoideaceae</taxon>
        <taxon>Ascoidea</taxon>
    </lineage>
</organism>
<dbReference type="GeneID" id="30966280"/>
<reference evidence="4" key="1">
    <citation type="submission" date="2016-05" db="EMBL/GenBank/DDBJ databases">
        <title>Comparative genomics of biotechnologically important yeasts.</title>
        <authorList>
            <consortium name="DOE Joint Genome Institute"/>
            <person name="Riley R."/>
            <person name="Haridas S."/>
            <person name="Wolfe K.H."/>
            <person name="Lopes M.R."/>
            <person name="Hittinger C.T."/>
            <person name="Goker M."/>
            <person name="Salamov A."/>
            <person name="Wisecaver J."/>
            <person name="Long T.M."/>
            <person name="Aerts A.L."/>
            <person name="Barry K."/>
            <person name="Choi C."/>
            <person name="Clum A."/>
            <person name="Coughlan A.Y."/>
            <person name="Deshpande S."/>
            <person name="Douglass A.P."/>
            <person name="Hanson S.J."/>
            <person name="Klenk H.-P."/>
            <person name="Labutti K."/>
            <person name="Lapidus A."/>
            <person name="Lindquist E."/>
            <person name="Lipzen A."/>
            <person name="Meier-Kolthoff J.P."/>
            <person name="Ohm R.A."/>
            <person name="Otillar R.P."/>
            <person name="Pangilinan J."/>
            <person name="Peng Y."/>
            <person name="Rokas A."/>
            <person name="Rosa C.A."/>
            <person name="Scheuner C."/>
            <person name="Sibirny A.A."/>
            <person name="Slot J.C."/>
            <person name="Stielow J.B."/>
            <person name="Sun H."/>
            <person name="Kurtzman C.P."/>
            <person name="Blackwell M."/>
            <person name="Grigoriev I.V."/>
            <person name="Jeffries T.W."/>
        </authorList>
    </citation>
    <scope>NUCLEOTIDE SEQUENCE [LARGE SCALE GENOMIC DNA]</scope>
    <source>
        <strain evidence="4">DSM 1968</strain>
    </source>
</reference>
<dbReference type="OrthoDB" id="4082885at2759"/>
<feature type="compositionally biased region" description="Polar residues" evidence="1">
    <location>
        <begin position="171"/>
        <end position="181"/>
    </location>
</feature>
<feature type="region of interest" description="Disordered" evidence="1">
    <location>
        <begin position="289"/>
        <end position="370"/>
    </location>
</feature>
<dbReference type="EMBL" id="KV454476">
    <property type="protein sequence ID" value="ODV62878.1"/>
    <property type="molecule type" value="Genomic_DNA"/>
</dbReference>
<sequence length="370" mass="42175">MDNQSLAVGLAVGIPTVVILLIVFMWYYLNHNNLKKEDNKIDLEFAHNIDDNINFNNLNDLKIKKNSSLSKKLKNNNKINNNNNKNNNNNNSTKYRNYRTYYNLKSNNNNNNQINANHKNINTDNEKEFVTLKTVRESNEIKESIEINDKNQTSTTITIQENTTDSKNKEPNQVSNELTYRTDSTISTTSIPLTDPTNYSNYLNISPENYNSINKSLSSFDDETKASIPRHSINNSIKSSKLQSFQLNKRNSSNQKNLPNFKSKKLNQRDSNRSSQDFYDKVIPLIQENQPHLSPNPNPNPNLQAQAENSLSSDSSSSELTSSPITNNNSPNSNDNNNDINTTPTLDPHQIHKSPSQLDYIKMLKQYPSS</sequence>
<feature type="compositionally biased region" description="Low complexity" evidence="1">
    <location>
        <begin position="73"/>
        <end position="92"/>
    </location>
</feature>
<name>A0A1D2VMN6_9ASCO</name>
<feature type="compositionally biased region" description="Low complexity" evidence="1">
    <location>
        <begin position="310"/>
        <end position="345"/>
    </location>
</feature>
<dbReference type="InParanoid" id="A0A1D2VMN6"/>
<dbReference type="Proteomes" id="UP000095038">
    <property type="component" value="Unassembled WGS sequence"/>
</dbReference>
<accession>A0A1D2VMN6</accession>
<feature type="region of interest" description="Disordered" evidence="1">
    <location>
        <begin position="73"/>
        <end position="94"/>
    </location>
</feature>
<evidence type="ECO:0000256" key="1">
    <source>
        <dbReference type="SAM" id="MobiDB-lite"/>
    </source>
</evidence>
<feature type="region of interest" description="Disordered" evidence="1">
    <location>
        <begin position="152"/>
        <end position="181"/>
    </location>
</feature>
<keyword evidence="2" id="KW-1133">Transmembrane helix</keyword>
<feature type="region of interest" description="Disordered" evidence="1">
    <location>
        <begin position="231"/>
        <end position="275"/>
    </location>
</feature>
<protein>
    <submittedName>
        <fullName evidence="3">Uncharacterized protein</fullName>
    </submittedName>
</protein>
<keyword evidence="2" id="KW-0812">Transmembrane</keyword>
<feature type="compositionally biased region" description="Polar residues" evidence="1">
    <location>
        <begin position="232"/>
        <end position="260"/>
    </location>
</feature>
<keyword evidence="4" id="KW-1185">Reference proteome</keyword>
<evidence type="ECO:0000256" key="2">
    <source>
        <dbReference type="SAM" id="Phobius"/>
    </source>
</evidence>
<evidence type="ECO:0000313" key="3">
    <source>
        <dbReference type="EMBL" id="ODV62878.1"/>
    </source>
</evidence>
<keyword evidence="2" id="KW-0472">Membrane</keyword>
<proteinExistence type="predicted"/>
<dbReference type="AlphaFoldDB" id="A0A1D2VMN6"/>
<dbReference type="RefSeq" id="XP_020049185.1">
    <property type="nucleotide sequence ID" value="XM_020192644.1"/>
</dbReference>
<feature type="compositionally biased region" description="Low complexity" evidence="1">
    <location>
        <begin position="152"/>
        <end position="163"/>
    </location>
</feature>
<evidence type="ECO:0000313" key="4">
    <source>
        <dbReference type="Proteomes" id="UP000095038"/>
    </source>
</evidence>
<gene>
    <name evidence="3" type="ORF">ASCRUDRAFT_74333</name>
</gene>
<feature type="transmembrane region" description="Helical" evidence="2">
    <location>
        <begin position="6"/>
        <end position="29"/>
    </location>
</feature>